<evidence type="ECO:0000313" key="2">
    <source>
        <dbReference type="EMBL" id="MPL78276.1"/>
    </source>
</evidence>
<comment type="caution">
    <text evidence="2">The sequence shown here is derived from an EMBL/GenBank/DDBJ whole genome shotgun (WGS) entry which is preliminary data.</text>
</comment>
<protein>
    <recommendedName>
        <fullName evidence="1">Beta-lactamase-related domain-containing protein</fullName>
    </recommendedName>
</protein>
<dbReference type="AlphaFoldDB" id="A0A644UH09"/>
<name>A0A644UH09_9ZZZZ</name>
<sequence length="359" mass="40514">MFKYLTLFAAFSILISSGIYSQERIKEIVKEAGIPLIQIAFLEGRQVRNFEISTVDSIVPRVDNSSVFQAASLSKPIFAYIVIKMASRGEINLDEPLVNYTDPGRFENIELASKLTARIVLSHKSGLPNWSSSPSSAEWPASKIFFKFKPDSAFTYSGEAYAFLQRAVESIKGKGLEEIAREEVFKPLGMTSSSYLWMDKFDSLAVPGFTREGVNRGVGNFPRANSAYTLRTNASDYMKFLMALTDGKEIGKRWRDIILTPVVNAVRYPERPRDCDNKIFWGLGVGIERNPELGDLLFHWGDNGNFKALFLISSKNRVQHKRILVYFTNSAAGHDIIDKISKHFFGNRESVAIHDWVLK</sequence>
<dbReference type="InterPro" id="IPR001466">
    <property type="entry name" value="Beta-lactam-related"/>
</dbReference>
<accession>A0A644UH09</accession>
<organism evidence="2">
    <name type="scientific">bioreactor metagenome</name>
    <dbReference type="NCBI Taxonomy" id="1076179"/>
    <lineage>
        <taxon>unclassified sequences</taxon>
        <taxon>metagenomes</taxon>
        <taxon>ecological metagenomes</taxon>
    </lineage>
</organism>
<dbReference type="Gene3D" id="3.40.710.10">
    <property type="entry name" value="DD-peptidase/beta-lactamase superfamily"/>
    <property type="match status" value="1"/>
</dbReference>
<dbReference type="PANTHER" id="PTHR43283">
    <property type="entry name" value="BETA-LACTAMASE-RELATED"/>
    <property type="match status" value="1"/>
</dbReference>
<feature type="domain" description="Beta-lactamase-related" evidence="1">
    <location>
        <begin position="24"/>
        <end position="333"/>
    </location>
</feature>
<proteinExistence type="predicted"/>
<dbReference type="InterPro" id="IPR050789">
    <property type="entry name" value="Diverse_Enzym_Activities"/>
</dbReference>
<evidence type="ECO:0000259" key="1">
    <source>
        <dbReference type="Pfam" id="PF00144"/>
    </source>
</evidence>
<dbReference type="SUPFAM" id="SSF56601">
    <property type="entry name" value="beta-lactamase/transpeptidase-like"/>
    <property type="match status" value="1"/>
</dbReference>
<reference evidence="2" key="1">
    <citation type="submission" date="2019-08" db="EMBL/GenBank/DDBJ databases">
        <authorList>
            <person name="Kucharzyk K."/>
            <person name="Murdoch R.W."/>
            <person name="Higgins S."/>
            <person name="Loffler F."/>
        </authorList>
    </citation>
    <scope>NUCLEOTIDE SEQUENCE</scope>
</reference>
<gene>
    <name evidence="2" type="ORF">SDC9_24140</name>
</gene>
<dbReference type="EMBL" id="VSSQ01000115">
    <property type="protein sequence ID" value="MPL78276.1"/>
    <property type="molecule type" value="Genomic_DNA"/>
</dbReference>
<dbReference type="Pfam" id="PF00144">
    <property type="entry name" value="Beta-lactamase"/>
    <property type="match status" value="1"/>
</dbReference>
<dbReference type="InterPro" id="IPR012338">
    <property type="entry name" value="Beta-lactam/transpept-like"/>
</dbReference>
<dbReference type="PANTHER" id="PTHR43283:SF18">
    <property type="match status" value="1"/>
</dbReference>